<evidence type="ECO:0000259" key="6">
    <source>
        <dbReference type="Pfam" id="PF19055"/>
    </source>
</evidence>
<evidence type="ECO:0000256" key="2">
    <source>
        <dbReference type="ARBA" id="ARBA00022448"/>
    </source>
</evidence>
<evidence type="ECO:0000256" key="3">
    <source>
        <dbReference type="ARBA" id="ARBA00022692"/>
    </source>
</evidence>
<name>E9H0Y8_DAPPU</name>
<dbReference type="HOGENOM" id="CLU_608688_0_0_1"/>
<keyword evidence="4" id="KW-1133">Transmembrane helix</keyword>
<dbReference type="KEGG" id="dpx:DAPPUDRAFT_442567"/>
<dbReference type="InterPro" id="IPR050352">
    <property type="entry name" value="ABCG_transporters"/>
</dbReference>
<dbReference type="PANTHER" id="PTHR48041:SF63">
    <property type="entry name" value="EARLY GENE AT 23, ISOFORM C"/>
    <property type="match status" value="1"/>
</dbReference>
<dbReference type="InterPro" id="IPR043926">
    <property type="entry name" value="ABCG_dom"/>
</dbReference>
<feature type="domain" description="ABC transporter family G" evidence="6">
    <location>
        <begin position="349"/>
        <end position="390"/>
    </location>
</feature>
<reference evidence="7 8" key="1">
    <citation type="journal article" date="2011" name="Science">
        <title>The ecoresponsive genome of Daphnia pulex.</title>
        <authorList>
            <person name="Colbourne J.K."/>
            <person name="Pfrender M.E."/>
            <person name="Gilbert D."/>
            <person name="Thomas W.K."/>
            <person name="Tucker A."/>
            <person name="Oakley T.H."/>
            <person name="Tokishita S."/>
            <person name="Aerts A."/>
            <person name="Arnold G.J."/>
            <person name="Basu M.K."/>
            <person name="Bauer D.J."/>
            <person name="Caceres C.E."/>
            <person name="Carmel L."/>
            <person name="Casola C."/>
            <person name="Choi J.H."/>
            <person name="Detter J.C."/>
            <person name="Dong Q."/>
            <person name="Dusheyko S."/>
            <person name="Eads B.D."/>
            <person name="Frohlich T."/>
            <person name="Geiler-Samerotte K.A."/>
            <person name="Gerlach D."/>
            <person name="Hatcher P."/>
            <person name="Jogdeo S."/>
            <person name="Krijgsveld J."/>
            <person name="Kriventseva E.V."/>
            <person name="Kultz D."/>
            <person name="Laforsch C."/>
            <person name="Lindquist E."/>
            <person name="Lopez J."/>
            <person name="Manak J.R."/>
            <person name="Muller J."/>
            <person name="Pangilinan J."/>
            <person name="Patwardhan R.P."/>
            <person name="Pitluck S."/>
            <person name="Pritham E.J."/>
            <person name="Rechtsteiner A."/>
            <person name="Rho M."/>
            <person name="Rogozin I.B."/>
            <person name="Sakarya O."/>
            <person name="Salamov A."/>
            <person name="Schaack S."/>
            <person name="Shapiro H."/>
            <person name="Shiga Y."/>
            <person name="Skalitzky C."/>
            <person name="Smith Z."/>
            <person name="Souvorov A."/>
            <person name="Sung W."/>
            <person name="Tang Z."/>
            <person name="Tsuchiya D."/>
            <person name="Tu H."/>
            <person name="Vos H."/>
            <person name="Wang M."/>
            <person name="Wolf Y.I."/>
            <person name="Yamagata H."/>
            <person name="Yamada T."/>
            <person name="Ye Y."/>
            <person name="Shaw J.R."/>
            <person name="Andrews J."/>
            <person name="Crease T.J."/>
            <person name="Tang H."/>
            <person name="Lucas S.M."/>
            <person name="Robertson H.M."/>
            <person name="Bork P."/>
            <person name="Koonin E.V."/>
            <person name="Zdobnov E.M."/>
            <person name="Grigoriev I.V."/>
            <person name="Lynch M."/>
            <person name="Boore J.L."/>
        </authorList>
    </citation>
    <scope>NUCLEOTIDE SEQUENCE [LARGE SCALE GENOMIC DNA]</scope>
</reference>
<keyword evidence="2" id="KW-0813">Transport</keyword>
<dbReference type="Gene3D" id="3.40.50.300">
    <property type="entry name" value="P-loop containing nucleotide triphosphate hydrolases"/>
    <property type="match status" value="1"/>
</dbReference>
<dbReference type="AlphaFoldDB" id="E9H0Y8"/>
<dbReference type="eggNOG" id="KOG0061">
    <property type="taxonomic scope" value="Eukaryota"/>
</dbReference>
<organism evidence="7 8">
    <name type="scientific">Daphnia pulex</name>
    <name type="common">Water flea</name>
    <dbReference type="NCBI Taxonomy" id="6669"/>
    <lineage>
        <taxon>Eukaryota</taxon>
        <taxon>Metazoa</taxon>
        <taxon>Ecdysozoa</taxon>
        <taxon>Arthropoda</taxon>
        <taxon>Crustacea</taxon>
        <taxon>Branchiopoda</taxon>
        <taxon>Diplostraca</taxon>
        <taxon>Cladocera</taxon>
        <taxon>Anomopoda</taxon>
        <taxon>Daphniidae</taxon>
        <taxon>Daphnia</taxon>
    </lineage>
</organism>
<dbReference type="InParanoid" id="E9H0Y8"/>
<dbReference type="EMBL" id="GL732582">
    <property type="protein sequence ID" value="EFX74541.1"/>
    <property type="molecule type" value="Genomic_DNA"/>
</dbReference>
<gene>
    <name evidence="7" type="ORF">DAPPUDRAFT_442567</name>
</gene>
<sequence length="450" mass="51509">MGACDNWDKMVQSSKPTCIFLNQGNPIRKTHSRDLFPFSSNINLQKEMPVCMAFTLEGHVDHNLSMGLCCCWVLYIVDGWVDQWCTDVSWVWRVSNRNAAALLHKTAQKTTTDYYTTKAPEYYTKTYDATSYYTEPRKFRPDGPTGKTRPMDLHFTSLSVSMGKRALLLKEVSGVVQPGKILAVLGPSGSGYPSYRTIHLNGELLNKKLRRKICYVLQHDVVFPDLTLKHTLVGGWFLRGFFWDVNELKFEIHQSESIGIRNPSSVTNVDLFAVRFICSTRRCCACQTTMSYNDKMQQHVSHIIEILDLQRCQDMRAYFRIGRTAHSLMTTLKNYARQEDKTVVLTVLHQPSSQIFCMFDRLLLLCNGQTAYFGDTKKVVDFFKHIGLPMSRTIIRPILSKVKGTAENQERIITSYRETRSDPDLAEQLLMTVGVGGSRWNYKLVPVPFT</sequence>
<accession>E9H0Y8</accession>
<dbReference type="GO" id="GO:0005886">
    <property type="term" value="C:plasma membrane"/>
    <property type="evidence" value="ECO:0000318"/>
    <property type="project" value="GO_Central"/>
</dbReference>
<dbReference type="Pfam" id="PF19055">
    <property type="entry name" value="ABC2_membrane_7"/>
    <property type="match status" value="1"/>
</dbReference>
<dbReference type="GO" id="GO:0140359">
    <property type="term" value="F:ABC-type transporter activity"/>
    <property type="evidence" value="ECO:0007669"/>
    <property type="project" value="InterPro"/>
</dbReference>
<dbReference type="OrthoDB" id="66620at2759"/>
<protein>
    <recommendedName>
        <fullName evidence="6">ABC transporter family G domain-containing protein</fullName>
    </recommendedName>
</protein>
<evidence type="ECO:0000313" key="8">
    <source>
        <dbReference type="Proteomes" id="UP000000305"/>
    </source>
</evidence>
<keyword evidence="5" id="KW-0472">Membrane</keyword>
<dbReference type="InterPro" id="IPR027417">
    <property type="entry name" value="P-loop_NTPase"/>
</dbReference>
<comment type="subcellular location">
    <subcellularLocation>
        <location evidence="1">Membrane</location>
        <topology evidence="1">Multi-pass membrane protein</topology>
    </subcellularLocation>
</comment>
<evidence type="ECO:0000256" key="1">
    <source>
        <dbReference type="ARBA" id="ARBA00004141"/>
    </source>
</evidence>
<proteinExistence type="predicted"/>
<dbReference type="Proteomes" id="UP000000305">
    <property type="component" value="Unassembled WGS sequence"/>
</dbReference>
<dbReference type="GO" id="GO:0042626">
    <property type="term" value="F:ATPase-coupled transmembrane transporter activity"/>
    <property type="evidence" value="ECO:0000318"/>
    <property type="project" value="GO_Central"/>
</dbReference>
<dbReference type="PANTHER" id="PTHR48041">
    <property type="entry name" value="ABC TRANSPORTER G FAMILY MEMBER 28"/>
    <property type="match status" value="1"/>
</dbReference>
<keyword evidence="3" id="KW-0812">Transmembrane</keyword>
<evidence type="ECO:0000313" key="7">
    <source>
        <dbReference type="EMBL" id="EFX74541.1"/>
    </source>
</evidence>
<evidence type="ECO:0000256" key="4">
    <source>
        <dbReference type="ARBA" id="ARBA00022989"/>
    </source>
</evidence>
<dbReference type="SUPFAM" id="SSF52540">
    <property type="entry name" value="P-loop containing nucleoside triphosphate hydrolases"/>
    <property type="match status" value="1"/>
</dbReference>
<evidence type="ECO:0000256" key="5">
    <source>
        <dbReference type="ARBA" id="ARBA00023136"/>
    </source>
</evidence>
<dbReference type="GO" id="GO:0055085">
    <property type="term" value="P:transmembrane transport"/>
    <property type="evidence" value="ECO:0000318"/>
    <property type="project" value="GO_Central"/>
</dbReference>
<keyword evidence="8" id="KW-1185">Reference proteome</keyword>